<evidence type="ECO:0000313" key="7">
    <source>
        <dbReference type="EMBL" id="KAK1479862.1"/>
    </source>
</evidence>
<proteinExistence type="predicted"/>
<dbReference type="PROSITE" id="PS51039">
    <property type="entry name" value="ZF_AN1"/>
    <property type="match status" value="1"/>
</dbReference>
<dbReference type="SUPFAM" id="SSF118310">
    <property type="entry name" value="AN1-like Zinc finger"/>
    <property type="match status" value="1"/>
</dbReference>
<evidence type="ECO:0000256" key="3">
    <source>
        <dbReference type="ARBA" id="ARBA00022833"/>
    </source>
</evidence>
<dbReference type="Pfam" id="PF01428">
    <property type="entry name" value="zf-AN1"/>
    <property type="match status" value="1"/>
</dbReference>
<evidence type="ECO:0000313" key="8">
    <source>
        <dbReference type="Proteomes" id="UP001239213"/>
    </source>
</evidence>
<dbReference type="GO" id="GO:0008270">
    <property type="term" value="F:zinc ion binding"/>
    <property type="evidence" value="ECO:0007669"/>
    <property type="project" value="UniProtKB-KW"/>
</dbReference>
<keyword evidence="1" id="KW-0479">Metal-binding</keyword>
<name>A0AAI9VCD5_9PEZI</name>
<comment type="caution">
    <text evidence="7">The sequence shown here is derived from an EMBL/GenBank/DDBJ whole genome shotgun (WGS) entry which is preliminary data.</text>
</comment>
<evidence type="ECO:0000256" key="2">
    <source>
        <dbReference type="ARBA" id="ARBA00022771"/>
    </source>
</evidence>
<evidence type="ECO:0000256" key="5">
    <source>
        <dbReference type="SAM" id="MobiDB-lite"/>
    </source>
</evidence>
<keyword evidence="2 4" id="KW-0863">Zinc-finger</keyword>
<evidence type="ECO:0000259" key="6">
    <source>
        <dbReference type="PROSITE" id="PS51039"/>
    </source>
</evidence>
<gene>
    <name evidence="7" type="ORF">CCUS01_00416</name>
</gene>
<dbReference type="SMART" id="SM00154">
    <property type="entry name" value="ZnF_AN1"/>
    <property type="match status" value="1"/>
</dbReference>
<reference evidence="7" key="1">
    <citation type="submission" date="2016-11" db="EMBL/GenBank/DDBJ databases">
        <title>The genome sequence of Colletotrichum cuscutae.</title>
        <authorList>
            <person name="Baroncelli R."/>
        </authorList>
    </citation>
    <scope>NUCLEOTIDE SEQUENCE</scope>
    <source>
        <strain evidence="7">IMI 304802</strain>
    </source>
</reference>
<dbReference type="AlphaFoldDB" id="A0AAI9VCD5"/>
<dbReference type="Proteomes" id="UP001239213">
    <property type="component" value="Unassembled WGS sequence"/>
</dbReference>
<accession>A0AAI9VCD5</accession>
<feature type="region of interest" description="Disordered" evidence="5">
    <location>
        <begin position="178"/>
        <end position="215"/>
    </location>
</feature>
<sequence>MTFLRLYGWYLGTSDAHGTSPLSAGLAGGPTSGPSLRTRHLCYDLEFHISCKAKYGYLLSSLFHWILHAQTETATLALCVAWIALGTPWTPWTAEWSGRALHGSASERTSADVHLARMSASTCLAEEEEGRVRRRAMSLLLILLLSLITSDSIHPSLLLFLLFSLTSPSSHSGLFTPPASPRKLLDPNESSSAIKSDLVSRRRSLQTQPTSLSDEDTRNQIVFTPKQLPIMPQKKIRCTFKECKDAAQRIVGDCGFCNGHFCGKHRLLEDHKCDGLEDCKKQSHERNAAQLESERTQVIRGV</sequence>
<evidence type="ECO:0000256" key="4">
    <source>
        <dbReference type="PROSITE-ProRule" id="PRU00449"/>
    </source>
</evidence>
<organism evidence="7 8">
    <name type="scientific">Colletotrichum cuscutae</name>
    <dbReference type="NCBI Taxonomy" id="1209917"/>
    <lineage>
        <taxon>Eukaryota</taxon>
        <taxon>Fungi</taxon>
        <taxon>Dikarya</taxon>
        <taxon>Ascomycota</taxon>
        <taxon>Pezizomycotina</taxon>
        <taxon>Sordariomycetes</taxon>
        <taxon>Hypocreomycetidae</taxon>
        <taxon>Glomerellales</taxon>
        <taxon>Glomerellaceae</taxon>
        <taxon>Colletotrichum</taxon>
        <taxon>Colletotrichum acutatum species complex</taxon>
    </lineage>
</organism>
<dbReference type="EMBL" id="MPDP01000112">
    <property type="protein sequence ID" value="KAK1479862.1"/>
    <property type="molecule type" value="Genomic_DNA"/>
</dbReference>
<evidence type="ECO:0000256" key="1">
    <source>
        <dbReference type="ARBA" id="ARBA00022723"/>
    </source>
</evidence>
<dbReference type="Gene3D" id="4.10.1110.10">
    <property type="entry name" value="AN1-like Zinc finger"/>
    <property type="match status" value="1"/>
</dbReference>
<protein>
    <submittedName>
        <fullName evidence="7">AN1-type zinc finger protein</fullName>
    </submittedName>
</protein>
<dbReference type="InterPro" id="IPR035896">
    <property type="entry name" value="AN1-like_Znf"/>
</dbReference>
<feature type="domain" description="AN1-type" evidence="6">
    <location>
        <begin position="232"/>
        <end position="281"/>
    </location>
</feature>
<dbReference type="InterPro" id="IPR000058">
    <property type="entry name" value="Znf_AN1"/>
</dbReference>
<keyword evidence="8" id="KW-1185">Reference proteome</keyword>
<keyword evidence="3" id="KW-0862">Zinc</keyword>